<protein>
    <submittedName>
        <fullName evidence="1">Uncharacterized protein</fullName>
    </submittedName>
</protein>
<keyword evidence="2" id="KW-1185">Reference proteome</keyword>
<name>F4WXM5_ACREC</name>
<dbReference type="AlphaFoldDB" id="F4WXM5"/>
<sequence length="155" mass="17969">MDQTKRDLIVQAAQLNMREEFLVCRDFDGVRLIQPKQFESCISTGAVINSGHIEPRQFLEDARKIVLERVQSVIHKKDNIKINTVFNGEFVSAGYPRSRYVDCGKLNDCAIGLPSEDNKWLSFSYNHCKKERILFMIYANLECTLEKTEREYVSI</sequence>
<accession>F4WXM5</accession>
<dbReference type="InParanoid" id="F4WXM5"/>
<dbReference type="EMBL" id="GL888426">
    <property type="protein sequence ID" value="EGI61025.1"/>
    <property type="molecule type" value="Genomic_DNA"/>
</dbReference>
<proteinExistence type="predicted"/>
<organism evidence="2">
    <name type="scientific">Acromyrmex echinatior</name>
    <name type="common">Panamanian leafcutter ant</name>
    <name type="synonym">Acromyrmex octospinosus echinatior</name>
    <dbReference type="NCBI Taxonomy" id="103372"/>
    <lineage>
        <taxon>Eukaryota</taxon>
        <taxon>Metazoa</taxon>
        <taxon>Ecdysozoa</taxon>
        <taxon>Arthropoda</taxon>
        <taxon>Hexapoda</taxon>
        <taxon>Insecta</taxon>
        <taxon>Pterygota</taxon>
        <taxon>Neoptera</taxon>
        <taxon>Endopterygota</taxon>
        <taxon>Hymenoptera</taxon>
        <taxon>Apocrita</taxon>
        <taxon>Aculeata</taxon>
        <taxon>Formicoidea</taxon>
        <taxon>Formicidae</taxon>
        <taxon>Myrmicinae</taxon>
        <taxon>Acromyrmex</taxon>
    </lineage>
</organism>
<evidence type="ECO:0000313" key="2">
    <source>
        <dbReference type="Proteomes" id="UP000007755"/>
    </source>
</evidence>
<evidence type="ECO:0000313" key="1">
    <source>
        <dbReference type="EMBL" id="EGI61025.1"/>
    </source>
</evidence>
<dbReference type="Proteomes" id="UP000007755">
    <property type="component" value="Unassembled WGS sequence"/>
</dbReference>
<reference evidence="1" key="1">
    <citation type="submission" date="2011-02" db="EMBL/GenBank/DDBJ databases">
        <title>The genome of the leaf-cutting ant Acromyrmex echinatior suggests key adaptations to social evolution and fungus farming.</title>
        <authorList>
            <person name="Nygaard S."/>
            <person name="Zhang G."/>
        </authorList>
    </citation>
    <scope>NUCLEOTIDE SEQUENCE</scope>
</reference>
<gene>
    <name evidence="1" type="ORF">G5I_10710</name>
</gene>